<dbReference type="PANTHER" id="PTHR13814:SF10">
    <property type="entry name" value="FETUIN-B"/>
    <property type="match status" value="1"/>
</dbReference>
<feature type="signal peptide" evidence="8">
    <location>
        <begin position="1"/>
        <end position="18"/>
    </location>
</feature>
<evidence type="ECO:0000256" key="4">
    <source>
        <dbReference type="ARBA" id="ARBA00022737"/>
    </source>
</evidence>
<feature type="region of interest" description="Disordered" evidence="7">
    <location>
        <begin position="260"/>
        <end position="322"/>
    </location>
</feature>
<feature type="domain" description="Cystatin fetuin-B-type" evidence="9">
    <location>
        <begin position="25"/>
        <end position="138"/>
    </location>
</feature>
<accession>A0A2K6FQQ8</accession>
<reference evidence="10" key="2">
    <citation type="submission" date="2025-09" db="UniProtKB">
        <authorList>
            <consortium name="Ensembl"/>
        </authorList>
    </citation>
    <scope>IDENTIFICATION</scope>
</reference>
<evidence type="ECO:0000313" key="11">
    <source>
        <dbReference type="Proteomes" id="UP000233160"/>
    </source>
</evidence>
<feature type="compositionally biased region" description="Basic and acidic residues" evidence="7">
    <location>
        <begin position="310"/>
        <end position="322"/>
    </location>
</feature>
<evidence type="ECO:0000256" key="7">
    <source>
        <dbReference type="SAM" id="MobiDB-lite"/>
    </source>
</evidence>
<reference evidence="10" key="1">
    <citation type="submission" date="2025-08" db="UniProtKB">
        <authorList>
            <consortium name="Ensembl"/>
        </authorList>
    </citation>
    <scope>IDENTIFICATION</scope>
</reference>
<keyword evidence="5" id="KW-1015">Disulfide bond</keyword>
<dbReference type="Ensembl" id="ENSPCOT00000026945.1">
    <property type="protein sequence ID" value="ENSPCOP00000016321.1"/>
    <property type="gene ID" value="ENSPCOG00000019925.1"/>
</dbReference>
<dbReference type="InterPro" id="IPR046350">
    <property type="entry name" value="Cystatin_sf"/>
</dbReference>
<comment type="subcellular location">
    <subcellularLocation>
        <location evidence="1">Secreted</location>
    </subcellularLocation>
</comment>
<dbReference type="SUPFAM" id="SSF54403">
    <property type="entry name" value="Cystatin/monellin"/>
    <property type="match status" value="2"/>
</dbReference>
<dbReference type="FunFam" id="3.10.450.10:FF:000005">
    <property type="entry name" value="Histidine-rich glycoprotein"/>
    <property type="match status" value="1"/>
</dbReference>
<dbReference type="STRING" id="379532.ENSPCOP00000016321"/>
<evidence type="ECO:0000256" key="5">
    <source>
        <dbReference type="ARBA" id="ARBA00023157"/>
    </source>
</evidence>
<dbReference type="GeneTree" id="ENSGT00950000182930"/>
<dbReference type="InterPro" id="IPR050735">
    <property type="entry name" value="Kininogen_Fetuin_HRG"/>
</dbReference>
<keyword evidence="11" id="KW-1185">Reference proteome</keyword>
<dbReference type="AlphaFoldDB" id="A0A2K6FQQ8"/>
<evidence type="ECO:0000256" key="2">
    <source>
        <dbReference type="ARBA" id="ARBA00022525"/>
    </source>
</evidence>
<dbReference type="Proteomes" id="UP000233160">
    <property type="component" value="Unassembled WGS sequence"/>
</dbReference>
<evidence type="ECO:0000259" key="9">
    <source>
        <dbReference type="PROSITE" id="PS51530"/>
    </source>
</evidence>
<dbReference type="InterPro" id="IPR000010">
    <property type="entry name" value="Cystatin_dom"/>
</dbReference>
<dbReference type="PANTHER" id="PTHR13814">
    <property type="entry name" value="FETUIN"/>
    <property type="match status" value="1"/>
</dbReference>
<dbReference type="PROSITE" id="PS01254">
    <property type="entry name" value="FETUIN_1"/>
    <property type="match status" value="1"/>
</dbReference>
<dbReference type="Pfam" id="PF00031">
    <property type="entry name" value="Cystatin"/>
    <property type="match status" value="2"/>
</dbReference>
<organism evidence="10 11">
    <name type="scientific">Propithecus coquereli</name>
    <name type="common">Coquerel's sifaka</name>
    <name type="synonym">Propithecus verreauxi coquereli</name>
    <dbReference type="NCBI Taxonomy" id="379532"/>
    <lineage>
        <taxon>Eukaryota</taxon>
        <taxon>Metazoa</taxon>
        <taxon>Chordata</taxon>
        <taxon>Craniata</taxon>
        <taxon>Vertebrata</taxon>
        <taxon>Euteleostomi</taxon>
        <taxon>Mammalia</taxon>
        <taxon>Eutheria</taxon>
        <taxon>Euarchontoglires</taxon>
        <taxon>Primates</taxon>
        <taxon>Strepsirrhini</taxon>
        <taxon>Lemuriformes</taxon>
        <taxon>Indriidae</taxon>
        <taxon>Propithecus</taxon>
    </lineage>
</organism>
<dbReference type="InterPro" id="IPR025764">
    <property type="entry name" value="Cystatin_Fetuin_B"/>
</dbReference>
<evidence type="ECO:0000256" key="3">
    <source>
        <dbReference type="ARBA" id="ARBA00022729"/>
    </source>
</evidence>
<dbReference type="KEGG" id="pcoq:105808866"/>
<dbReference type="GO" id="GO:0060255">
    <property type="term" value="P:regulation of macromolecule metabolic process"/>
    <property type="evidence" value="ECO:0007669"/>
    <property type="project" value="UniProtKB-ARBA"/>
</dbReference>
<evidence type="ECO:0000256" key="8">
    <source>
        <dbReference type="SAM" id="SignalP"/>
    </source>
</evidence>
<dbReference type="OMA" id="NCQFAHR"/>
<dbReference type="PROSITE" id="PS01255">
    <property type="entry name" value="FETUIN_2"/>
    <property type="match status" value="1"/>
</dbReference>
<dbReference type="CDD" id="cd00042">
    <property type="entry name" value="CY"/>
    <property type="match status" value="1"/>
</dbReference>
<dbReference type="Gene3D" id="3.10.450.10">
    <property type="match status" value="2"/>
</dbReference>
<dbReference type="GO" id="GO:0008191">
    <property type="term" value="F:metalloendopeptidase inhibitor activity"/>
    <property type="evidence" value="ECO:0007669"/>
    <property type="project" value="Ensembl"/>
</dbReference>
<dbReference type="PROSITE" id="PS51530">
    <property type="entry name" value="CYSTATIN_FETUIN_B"/>
    <property type="match status" value="2"/>
</dbReference>
<keyword evidence="2" id="KW-0964">Secreted</keyword>
<feature type="compositionally biased region" description="Polar residues" evidence="7">
    <location>
        <begin position="260"/>
        <end position="271"/>
    </location>
</feature>
<dbReference type="GO" id="GO:0004869">
    <property type="term" value="F:cysteine-type endopeptidase inhibitor activity"/>
    <property type="evidence" value="ECO:0007669"/>
    <property type="project" value="InterPro"/>
</dbReference>
<dbReference type="GO" id="GO:0007339">
    <property type="term" value="P:binding of sperm to zona pellucida"/>
    <property type="evidence" value="ECO:0007669"/>
    <property type="project" value="Ensembl"/>
</dbReference>
<feature type="domain" description="Cystatin fetuin-B-type" evidence="9">
    <location>
        <begin position="149"/>
        <end position="254"/>
    </location>
</feature>
<keyword evidence="3 8" id="KW-0732">Signal</keyword>
<keyword evidence="6" id="KW-0325">Glycoprotein</keyword>
<dbReference type="OrthoDB" id="9941887at2759"/>
<feature type="region of interest" description="Disordered" evidence="7">
    <location>
        <begin position="363"/>
        <end position="384"/>
    </location>
</feature>
<dbReference type="SMART" id="SM00043">
    <property type="entry name" value="CY"/>
    <property type="match status" value="2"/>
</dbReference>
<dbReference type="InterPro" id="IPR001363">
    <property type="entry name" value="Prot_inh_fetuin_CS"/>
</dbReference>
<evidence type="ECO:0000313" key="10">
    <source>
        <dbReference type="Ensembl" id="ENSPCOP00000016321.1"/>
    </source>
</evidence>
<sequence length="384" mass="41775">MGLLLPLGLCTLALCCGAVSLPQQALGPSPLLSRGCNDSGVLAVTGFALQDINRDRKDGYVLSLNRVHNAWEHRQDDLGSLFYLTLDVLETDCHVLSKKAWKDCRVRSLHGSVYGQCKVMFYINKPHRVLYSPAYNCTLRPVSQEKIHSMCPDCPGPRPTDSSDPRVLEAATESLAKYNENTLKQYSLLKVTRASSQWVVGPSYFVEYLVKESPCTTSQAGSCSLQSSDSAPIGLCTGSLVQTDEGKFVSVTCDFFETQAPSPGGENSSVNKGPVSLPKVQEPQGKNTSLTVSPYKAGPRGSVQYLPDLDSEKPNNSQEKDPHEAFPVQLDLTTNPGGETLDVSFLFLRPVEEKLVVLPFPREEQRSAECPGPAQQASALVLPP</sequence>
<gene>
    <name evidence="10" type="primary">FETUB</name>
</gene>
<proteinExistence type="predicted"/>
<protein>
    <submittedName>
        <fullName evidence="10">Fetuin B</fullName>
    </submittedName>
</protein>
<dbReference type="GO" id="GO:0005615">
    <property type="term" value="C:extracellular space"/>
    <property type="evidence" value="ECO:0007669"/>
    <property type="project" value="InterPro"/>
</dbReference>
<evidence type="ECO:0000256" key="6">
    <source>
        <dbReference type="ARBA" id="ARBA00023180"/>
    </source>
</evidence>
<name>A0A2K6FQQ8_PROCO</name>
<evidence type="ECO:0000256" key="1">
    <source>
        <dbReference type="ARBA" id="ARBA00004613"/>
    </source>
</evidence>
<keyword evidence="4" id="KW-0677">Repeat</keyword>
<feature type="chain" id="PRO_5014351412" evidence="8">
    <location>
        <begin position="19"/>
        <end position="384"/>
    </location>
</feature>